<proteinExistence type="predicted"/>
<dbReference type="EMBL" id="LBWA01000009">
    <property type="protein sequence ID" value="KKQ97703.1"/>
    <property type="molecule type" value="Genomic_DNA"/>
</dbReference>
<sequence>MNGQVITILNKIQKDLVEVKKRLEDLEPIYGSKAWWIWSDKLALKDYKEGSFKKASSKSELQKLLKSFIS</sequence>
<dbReference type="AlphaFoldDB" id="A0A0G0M0M4"/>
<accession>A0A0G0M0M4</accession>
<gene>
    <name evidence="1" type="ORF">UT23_C0009G0032</name>
</gene>
<name>A0A0G0M0M4_9BACT</name>
<dbReference type="Proteomes" id="UP000034325">
    <property type="component" value="Unassembled WGS sequence"/>
</dbReference>
<comment type="caution">
    <text evidence="1">The sequence shown here is derived from an EMBL/GenBank/DDBJ whole genome shotgun (WGS) entry which is preliminary data.</text>
</comment>
<protein>
    <submittedName>
        <fullName evidence="1">Uncharacterized protein</fullName>
    </submittedName>
</protein>
<evidence type="ECO:0000313" key="1">
    <source>
        <dbReference type="EMBL" id="KKQ97703.1"/>
    </source>
</evidence>
<organism evidence="1 2">
    <name type="scientific">Candidatus Woesebacteria bacterium GW2011_GWA1_39_12</name>
    <dbReference type="NCBI Taxonomy" id="1618549"/>
    <lineage>
        <taxon>Bacteria</taxon>
        <taxon>Candidatus Woeseibacteriota</taxon>
    </lineage>
</organism>
<evidence type="ECO:0000313" key="2">
    <source>
        <dbReference type="Proteomes" id="UP000034325"/>
    </source>
</evidence>
<reference evidence="1 2" key="1">
    <citation type="journal article" date="2015" name="Nature">
        <title>rRNA introns, odd ribosomes, and small enigmatic genomes across a large radiation of phyla.</title>
        <authorList>
            <person name="Brown C.T."/>
            <person name="Hug L.A."/>
            <person name="Thomas B.C."/>
            <person name="Sharon I."/>
            <person name="Castelle C.J."/>
            <person name="Singh A."/>
            <person name="Wilkins M.J."/>
            <person name="Williams K.H."/>
            <person name="Banfield J.F."/>
        </authorList>
    </citation>
    <scope>NUCLEOTIDE SEQUENCE [LARGE SCALE GENOMIC DNA]</scope>
</reference>